<accession>A0A6G1HM63</accession>
<keyword evidence="1" id="KW-0732">Signal</keyword>
<name>A0A6G1HM63_9PEZI</name>
<dbReference type="EMBL" id="ML996705">
    <property type="protein sequence ID" value="KAF2396991.1"/>
    <property type="molecule type" value="Genomic_DNA"/>
</dbReference>
<evidence type="ECO:0000313" key="3">
    <source>
        <dbReference type="Proteomes" id="UP000799640"/>
    </source>
</evidence>
<sequence length="199" mass="20571">MYIPILTLLPLLAAANPMLIVAISEVPSNAAPGVTADPSSFCPTGTWYQAKEDKCPSGFIGCVNFARYSSVCAGSKRFYNDCSGEQGLGNFYNCANGFIGCTTRTNVCDLKGLGGAEALPVQIPIVAEGVGENAGWKCPPDTTYFGAGVCATGYLGCLGNKNDVRCSGKVEPGVCPIGTGIYNVCGNGFKGCSTNVNMC</sequence>
<dbReference type="Proteomes" id="UP000799640">
    <property type="component" value="Unassembled WGS sequence"/>
</dbReference>
<feature type="signal peptide" evidence="1">
    <location>
        <begin position="1"/>
        <end position="15"/>
    </location>
</feature>
<keyword evidence="3" id="KW-1185">Reference proteome</keyword>
<protein>
    <submittedName>
        <fullName evidence="2">Uncharacterized protein</fullName>
    </submittedName>
</protein>
<feature type="chain" id="PRO_5026019165" evidence="1">
    <location>
        <begin position="16"/>
        <end position="199"/>
    </location>
</feature>
<gene>
    <name evidence="2" type="ORF">EJ06DRAFT_524447</name>
</gene>
<dbReference type="OrthoDB" id="3692311at2759"/>
<evidence type="ECO:0000313" key="2">
    <source>
        <dbReference type="EMBL" id="KAF2396991.1"/>
    </source>
</evidence>
<proteinExistence type="predicted"/>
<dbReference type="AlphaFoldDB" id="A0A6G1HM63"/>
<organism evidence="2 3">
    <name type="scientific">Trichodelitschia bisporula</name>
    <dbReference type="NCBI Taxonomy" id="703511"/>
    <lineage>
        <taxon>Eukaryota</taxon>
        <taxon>Fungi</taxon>
        <taxon>Dikarya</taxon>
        <taxon>Ascomycota</taxon>
        <taxon>Pezizomycotina</taxon>
        <taxon>Dothideomycetes</taxon>
        <taxon>Dothideomycetes incertae sedis</taxon>
        <taxon>Phaeotrichales</taxon>
        <taxon>Phaeotrichaceae</taxon>
        <taxon>Trichodelitschia</taxon>
    </lineage>
</organism>
<evidence type="ECO:0000256" key="1">
    <source>
        <dbReference type="SAM" id="SignalP"/>
    </source>
</evidence>
<reference evidence="2" key="1">
    <citation type="journal article" date="2020" name="Stud. Mycol.">
        <title>101 Dothideomycetes genomes: a test case for predicting lifestyles and emergence of pathogens.</title>
        <authorList>
            <person name="Haridas S."/>
            <person name="Albert R."/>
            <person name="Binder M."/>
            <person name="Bloem J."/>
            <person name="Labutti K."/>
            <person name="Salamov A."/>
            <person name="Andreopoulos B."/>
            <person name="Baker S."/>
            <person name="Barry K."/>
            <person name="Bills G."/>
            <person name="Bluhm B."/>
            <person name="Cannon C."/>
            <person name="Castanera R."/>
            <person name="Culley D."/>
            <person name="Daum C."/>
            <person name="Ezra D."/>
            <person name="Gonzalez J."/>
            <person name="Henrissat B."/>
            <person name="Kuo A."/>
            <person name="Liang C."/>
            <person name="Lipzen A."/>
            <person name="Lutzoni F."/>
            <person name="Magnuson J."/>
            <person name="Mondo S."/>
            <person name="Nolan M."/>
            <person name="Ohm R."/>
            <person name="Pangilinan J."/>
            <person name="Park H.-J."/>
            <person name="Ramirez L."/>
            <person name="Alfaro M."/>
            <person name="Sun H."/>
            <person name="Tritt A."/>
            <person name="Yoshinaga Y."/>
            <person name="Zwiers L.-H."/>
            <person name="Turgeon B."/>
            <person name="Goodwin S."/>
            <person name="Spatafora J."/>
            <person name="Crous P."/>
            <person name="Grigoriev I."/>
        </authorList>
    </citation>
    <scope>NUCLEOTIDE SEQUENCE</scope>
    <source>
        <strain evidence="2">CBS 262.69</strain>
    </source>
</reference>